<comment type="catalytic activity">
    <reaction evidence="9 10">
        <text>IMP + H2O = 5-formamido-1-(5-phospho-D-ribosyl)imidazole-4-carboxamide</text>
        <dbReference type="Rhea" id="RHEA:18445"/>
        <dbReference type="ChEBI" id="CHEBI:15377"/>
        <dbReference type="ChEBI" id="CHEBI:58053"/>
        <dbReference type="ChEBI" id="CHEBI:58467"/>
        <dbReference type="EC" id="3.5.4.10"/>
    </reaction>
</comment>
<keyword evidence="6 10" id="KW-0378">Hydrolase</keyword>
<evidence type="ECO:0000256" key="8">
    <source>
        <dbReference type="ARBA" id="ARBA00050488"/>
    </source>
</evidence>
<dbReference type="OrthoDB" id="9802065at2"/>
<dbReference type="CDD" id="cd01421">
    <property type="entry name" value="IMPCH"/>
    <property type="match status" value="1"/>
</dbReference>
<evidence type="ECO:0000256" key="10">
    <source>
        <dbReference type="HAMAP-Rule" id="MF_00139"/>
    </source>
</evidence>
<evidence type="ECO:0000256" key="4">
    <source>
        <dbReference type="ARBA" id="ARBA00022679"/>
    </source>
</evidence>
<keyword evidence="5 10" id="KW-0658">Purine biosynthesis</keyword>
<keyword evidence="7 10" id="KW-0511">Multifunctional enzyme</keyword>
<dbReference type="NCBIfam" id="NF002049">
    <property type="entry name" value="PRK00881.1"/>
    <property type="match status" value="1"/>
</dbReference>
<feature type="domain" description="MGS-like" evidence="11">
    <location>
        <begin position="8"/>
        <end position="158"/>
    </location>
</feature>
<comment type="pathway">
    <text evidence="1 10">Purine metabolism; IMP biosynthesis via de novo pathway; IMP from 5-formamido-1-(5-phospho-D-ribosyl)imidazole-4-carboxamide: step 1/1.</text>
</comment>
<dbReference type="FunFam" id="3.40.140.20:FF:000002">
    <property type="entry name" value="Bifunctional purine biosynthesis protein PurH"/>
    <property type="match status" value="1"/>
</dbReference>
<evidence type="ECO:0000256" key="7">
    <source>
        <dbReference type="ARBA" id="ARBA00023268"/>
    </source>
</evidence>
<evidence type="ECO:0000256" key="9">
    <source>
        <dbReference type="ARBA" id="ARBA00050687"/>
    </source>
</evidence>
<dbReference type="SMART" id="SM00851">
    <property type="entry name" value="MGS"/>
    <property type="match status" value="1"/>
</dbReference>
<dbReference type="Proteomes" id="UP000186406">
    <property type="component" value="Unassembled WGS sequence"/>
</dbReference>
<dbReference type="EC" id="2.1.2.3" evidence="10"/>
<dbReference type="FunFam" id="3.40.50.1380:FF:000001">
    <property type="entry name" value="Bifunctional purine biosynthesis protein PurH"/>
    <property type="match status" value="1"/>
</dbReference>
<keyword evidence="4 10" id="KW-0808">Transferase</keyword>
<dbReference type="Pfam" id="PF02142">
    <property type="entry name" value="MGS"/>
    <property type="match status" value="1"/>
</dbReference>
<evidence type="ECO:0000256" key="2">
    <source>
        <dbReference type="ARBA" id="ARBA00004954"/>
    </source>
</evidence>
<comment type="pathway">
    <text evidence="2 10">Purine metabolism; IMP biosynthesis via de novo pathway; 5-formamido-1-(5-phospho-D-ribosyl)imidazole-4-carboxamide from 5-amino-1-(5-phospho-D-ribosyl)imidazole-4-carboxamide (10-formyl THF route): step 1/1.</text>
</comment>
<evidence type="ECO:0000256" key="1">
    <source>
        <dbReference type="ARBA" id="ARBA00004844"/>
    </source>
</evidence>
<dbReference type="SUPFAM" id="SSF52335">
    <property type="entry name" value="Methylglyoxal synthase-like"/>
    <property type="match status" value="1"/>
</dbReference>
<comment type="similarity">
    <text evidence="3 10">Belongs to the PurH family.</text>
</comment>
<dbReference type="GO" id="GO:0005829">
    <property type="term" value="C:cytosol"/>
    <property type="evidence" value="ECO:0007669"/>
    <property type="project" value="TreeGrafter"/>
</dbReference>
<reference evidence="12 13" key="1">
    <citation type="submission" date="2016-12" db="EMBL/GenBank/DDBJ databases">
        <authorList>
            <person name="Song W.-J."/>
            <person name="Kurnit D.M."/>
        </authorList>
    </citation>
    <scope>NUCLEOTIDE SEQUENCE [LARGE SCALE GENOMIC DNA]</scope>
    <source>
        <strain evidence="12 13">DSM 19599</strain>
    </source>
</reference>
<dbReference type="Gene3D" id="3.40.140.20">
    <property type="match status" value="2"/>
</dbReference>
<dbReference type="UniPathway" id="UPA00074">
    <property type="reaction ID" value="UER00133"/>
</dbReference>
<dbReference type="InterPro" id="IPR024051">
    <property type="entry name" value="AICAR_Tfase_dup_dom_sf"/>
</dbReference>
<evidence type="ECO:0000256" key="6">
    <source>
        <dbReference type="ARBA" id="ARBA00022801"/>
    </source>
</evidence>
<dbReference type="GO" id="GO:0006189">
    <property type="term" value="P:'de novo' IMP biosynthetic process"/>
    <property type="evidence" value="ECO:0007669"/>
    <property type="project" value="UniProtKB-UniRule"/>
</dbReference>
<dbReference type="InterPro" id="IPR036914">
    <property type="entry name" value="MGS-like_dom_sf"/>
</dbReference>
<dbReference type="InterPro" id="IPR002695">
    <property type="entry name" value="PurH-like"/>
</dbReference>
<evidence type="ECO:0000313" key="13">
    <source>
        <dbReference type="Proteomes" id="UP000186406"/>
    </source>
</evidence>
<dbReference type="GO" id="GO:0004643">
    <property type="term" value="F:phosphoribosylaminoimidazolecarboxamide formyltransferase activity"/>
    <property type="evidence" value="ECO:0007669"/>
    <property type="project" value="UniProtKB-UniRule"/>
</dbReference>
<dbReference type="PROSITE" id="PS51855">
    <property type="entry name" value="MGS"/>
    <property type="match status" value="1"/>
</dbReference>
<protein>
    <recommendedName>
        <fullName evidence="10">Bifunctional purine biosynthesis protein PurH</fullName>
    </recommendedName>
    <domain>
        <recommendedName>
            <fullName evidence="10">Phosphoribosylaminoimidazolecarboxamide formyltransferase</fullName>
            <ecNumber evidence="10">2.1.2.3</ecNumber>
        </recommendedName>
        <alternativeName>
            <fullName evidence="10">AICAR transformylase</fullName>
        </alternativeName>
    </domain>
    <domain>
        <recommendedName>
            <fullName evidence="10">IMP cyclohydrolase</fullName>
            <ecNumber evidence="10">3.5.4.10</ecNumber>
        </recommendedName>
        <alternativeName>
            <fullName evidence="10">ATIC</fullName>
        </alternativeName>
        <alternativeName>
            <fullName evidence="10">IMP synthase</fullName>
        </alternativeName>
        <alternativeName>
            <fullName evidence="10">Inosinicase</fullName>
        </alternativeName>
    </domain>
</protein>
<evidence type="ECO:0000259" key="11">
    <source>
        <dbReference type="PROSITE" id="PS51855"/>
    </source>
</evidence>
<organism evidence="12 13">
    <name type="scientific">Pseudoxanthobacter soli DSM 19599</name>
    <dbReference type="NCBI Taxonomy" id="1123029"/>
    <lineage>
        <taxon>Bacteria</taxon>
        <taxon>Pseudomonadati</taxon>
        <taxon>Pseudomonadota</taxon>
        <taxon>Alphaproteobacteria</taxon>
        <taxon>Hyphomicrobiales</taxon>
        <taxon>Segnochrobactraceae</taxon>
        <taxon>Pseudoxanthobacter</taxon>
    </lineage>
</organism>
<accession>A0A1M7ZMC6</accession>
<dbReference type="PANTHER" id="PTHR11692:SF0">
    <property type="entry name" value="BIFUNCTIONAL PURINE BIOSYNTHESIS PROTEIN ATIC"/>
    <property type="match status" value="1"/>
</dbReference>
<dbReference type="HAMAP" id="MF_00139">
    <property type="entry name" value="PurH"/>
    <property type="match status" value="1"/>
</dbReference>
<dbReference type="GO" id="GO:0003937">
    <property type="term" value="F:IMP cyclohydrolase activity"/>
    <property type="evidence" value="ECO:0007669"/>
    <property type="project" value="UniProtKB-UniRule"/>
</dbReference>
<dbReference type="PIRSF" id="PIRSF000414">
    <property type="entry name" value="AICARFT_IMPCHas"/>
    <property type="match status" value="1"/>
</dbReference>
<dbReference type="Pfam" id="PF01808">
    <property type="entry name" value="AICARFT_IMPCHas"/>
    <property type="match status" value="1"/>
</dbReference>
<dbReference type="InterPro" id="IPR011607">
    <property type="entry name" value="MGS-like_dom"/>
</dbReference>
<keyword evidence="13" id="KW-1185">Reference proteome</keyword>
<dbReference type="Gene3D" id="3.40.50.1380">
    <property type="entry name" value="Methylglyoxal synthase-like domain"/>
    <property type="match status" value="1"/>
</dbReference>
<comment type="catalytic activity">
    <reaction evidence="8 10">
        <text>(6R)-10-formyltetrahydrofolate + 5-amino-1-(5-phospho-beta-D-ribosyl)imidazole-4-carboxamide = 5-formamido-1-(5-phospho-D-ribosyl)imidazole-4-carboxamide + (6S)-5,6,7,8-tetrahydrofolate</text>
        <dbReference type="Rhea" id="RHEA:22192"/>
        <dbReference type="ChEBI" id="CHEBI:57453"/>
        <dbReference type="ChEBI" id="CHEBI:58467"/>
        <dbReference type="ChEBI" id="CHEBI:58475"/>
        <dbReference type="ChEBI" id="CHEBI:195366"/>
        <dbReference type="EC" id="2.1.2.3"/>
    </reaction>
</comment>
<gene>
    <name evidence="10" type="primary">purH</name>
    <name evidence="12" type="ORF">SAMN02745172_02618</name>
</gene>
<dbReference type="FunFam" id="3.40.140.20:FF:000001">
    <property type="entry name" value="Bifunctional purine biosynthesis protein PurH"/>
    <property type="match status" value="1"/>
</dbReference>
<evidence type="ECO:0000256" key="3">
    <source>
        <dbReference type="ARBA" id="ARBA00007667"/>
    </source>
</evidence>
<comment type="domain">
    <text evidence="10">The IMP cyclohydrolase activity resides in the N-terminal region.</text>
</comment>
<dbReference type="RefSeq" id="WP_073629397.1">
    <property type="nucleotide sequence ID" value="NZ_FRXO01000005.1"/>
</dbReference>
<dbReference type="InterPro" id="IPR016193">
    <property type="entry name" value="Cytidine_deaminase-like"/>
</dbReference>
<evidence type="ECO:0000313" key="12">
    <source>
        <dbReference type="EMBL" id="SHO65969.1"/>
    </source>
</evidence>
<dbReference type="EMBL" id="FRXO01000005">
    <property type="protein sequence ID" value="SHO65969.1"/>
    <property type="molecule type" value="Genomic_DNA"/>
</dbReference>
<name>A0A1M7ZMC6_9HYPH</name>
<evidence type="ECO:0000256" key="5">
    <source>
        <dbReference type="ARBA" id="ARBA00022755"/>
    </source>
</evidence>
<dbReference type="NCBIfam" id="TIGR00355">
    <property type="entry name" value="purH"/>
    <property type="match status" value="1"/>
</dbReference>
<dbReference type="EC" id="3.5.4.10" evidence="10"/>
<sequence>MSVTVKEIATPDRVALKRALISVSDKTGVVEFAAALAAQGVELVSTGGTRKAIADAGVPVIDVSVITGFPEIMDGRVKTLHPKVHGGLLAVRDDPEHAAALAAHGIPTFDLVVIDLYPFEKTVASGAVGQAVIETIDIGGPAMIRASAKNHAYASIVVDPADYAGVLAEIGAHDGATTAAFRRRLAAKAFSRTAAYDAAISRWMTDVVAAEALAANPAAEPETPKWRAFGGELVQAMRYGENPHQPAAFYRSAPSRAGVATARQVQGKALSYNNLNDTDAAYELVAEFPPAAGAAVAIIKHANPCGVGQGGSILEAYHRALACDPVSAFGGIVALNSTLDAEAAARIVEVFTEVIIAPAATDEAIAIVGAKKNLRLLIAGSLPDPREQGLTVKSLAGGLLVQGRDNAVIDDLDLKVVTKRAPTAAELADLKFAWKVVKHVKSNAIVYAKNGATVGIGAGQMSRVDSARIAAWKAADAAKAAGLDGSPTIGSVVASDAFFPFADGLLAAVDAGATAVIQPGGSMRDAEVIAAADEAGLAMIFTGVRHFRH</sequence>
<dbReference type="PANTHER" id="PTHR11692">
    <property type="entry name" value="BIFUNCTIONAL PURINE BIOSYNTHESIS PROTEIN PURH"/>
    <property type="match status" value="1"/>
</dbReference>
<dbReference type="SMART" id="SM00798">
    <property type="entry name" value="AICARFT_IMPCHas"/>
    <property type="match status" value="1"/>
</dbReference>
<dbReference type="AlphaFoldDB" id="A0A1M7ZMC6"/>
<proteinExistence type="inferred from homology"/>
<dbReference type="SUPFAM" id="SSF53927">
    <property type="entry name" value="Cytidine deaminase-like"/>
    <property type="match status" value="1"/>
</dbReference>
<dbReference type="STRING" id="1123029.SAMN02745172_02618"/>